<dbReference type="InterPro" id="IPR003380">
    <property type="entry name" value="SKI/SNO/DAC"/>
</dbReference>
<dbReference type="RefSeq" id="XP_013776155.1">
    <property type="nucleotide sequence ID" value="XM_013920701.2"/>
</dbReference>
<feature type="region of interest" description="Disordered" evidence="2">
    <location>
        <begin position="585"/>
        <end position="627"/>
    </location>
</feature>
<feature type="compositionally biased region" description="Basic and acidic residues" evidence="2">
    <location>
        <begin position="614"/>
        <end position="627"/>
    </location>
</feature>
<proteinExistence type="inferred from homology"/>
<evidence type="ECO:0000313" key="4">
    <source>
        <dbReference type="Proteomes" id="UP000694941"/>
    </source>
</evidence>
<feature type="domain" description="c-SKI SMAD4-binding" evidence="3">
    <location>
        <begin position="225"/>
        <end position="316"/>
    </location>
</feature>
<evidence type="ECO:0000256" key="1">
    <source>
        <dbReference type="ARBA" id="ARBA00009513"/>
    </source>
</evidence>
<evidence type="ECO:0000256" key="2">
    <source>
        <dbReference type="SAM" id="MobiDB-lite"/>
    </source>
</evidence>
<dbReference type="SUPFAM" id="SSF46955">
    <property type="entry name" value="Putative DNA-binding domain"/>
    <property type="match status" value="1"/>
</dbReference>
<name>A0ABM1B746_LIMPO</name>
<dbReference type="GeneID" id="106460944"/>
<dbReference type="CDD" id="cd21079">
    <property type="entry name" value="DHD_Ski_Sno"/>
    <property type="match status" value="1"/>
</dbReference>
<accession>A0ABM1B746</accession>
<dbReference type="Gene3D" id="3.10.390.10">
    <property type="entry name" value="SAND domain-like"/>
    <property type="match status" value="1"/>
</dbReference>
<sequence>MDEPSNTAYTPDLKKVLKSYQSAALGSLLGPNTFMATWEIGAITEKTVDTMPFLKERLAAVDSLGRGSSPASVIEKSVAQEPKEKSESDYDPFLMPPPFPIQLPPIFTQPDSSCKRSDTVLEGEIISCFTVGGEKRLCLPQILNTVLRDFTLQQINSVCDELHIFCSRCTQEQLEVLKLTNILPFSAPSCGLITKTDAERLCSALRYAILPKSELHVQQKLFFKFRVFHRCFGKCSGTLVPDLYTAPFARCIECAECHALMSPGVFVCHAHRARENRTCHWGFDSANWRAYVMVAKDEEDRESLAKHLEDFKAKFERTQNLKRKQAILEDRSFPKRIKIKDSFVNSFTYPSLSWDPALAYLYDGSTDGSCPVTSFKTWPVPTLKQPILPLPPTSRGRESQIRCLKSTKFPENSTVEPEVEEHATCSEDHTLSEGVDVSKELEQLGALLQNYQLQEEEQQKIMSQVENIISKYCGYLAKIVLKQKCLRKDFEIERSSNLQKLEELQKSKTKLELDIQVLKNQKHNRVKDVAEKEEIGKCKGRKMNKISSEKCFCEDYPALLNQNRVLWEQLVTLQKVKENLVPKLANTSTDKGHDSGPLTPDSGVESFVGGGKSPKVEDLVSLPSDKD</sequence>
<dbReference type="PANTHER" id="PTHR10005:SF25">
    <property type="entry name" value="SNO ONCOGENE, ISOFORM B"/>
    <property type="match status" value="1"/>
</dbReference>
<feature type="region of interest" description="Disordered" evidence="2">
    <location>
        <begin position="66"/>
        <end position="91"/>
    </location>
</feature>
<dbReference type="InterPro" id="IPR010919">
    <property type="entry name" value="SAND-like_dom_sf"/>
</dbReference>
<reference evidence="5" key="1">
    <citation type="submission" date="2025-08" db="UniProtKB">
        <authorList>
            <consortium name="RefSeq"/>
        </authorList>
    </citation>
    <scope>IDENTIFICATION</scope>
    <source>
        <tissue evidence="5">Muscle</tissue>
    </source>
</reference>
<keyword evidence="4" id="KW-1185">Reference proteome</keyword>
<evidence type="ECO:0000313" key="5">
    <source>
        <dbReference type="RefSeq" id="XP_013776155.1"/>
    </source>
</evidence>
<gene>
    <name evidence="5" type="primary">LOC106460944</name>
</gene>
<dbReference type="InterPro" id="IPR014890">
    <property type="entry name" value="c-SKI_SMAD4-bd_dom"/>
</dbReference>
<comment type="similarity">
    <text evidence="1">Belongs to the SKI family.</text>
</comment>
<dbReference type="Gene3D" id="3.10.260.20">
    <property type="entry name" value="Ski"/>
    <property type="match status" value="1"/>
</dbReference>
<protein>
    <submittedName>
        <fullName evidence="5">Ski oncogene-like</fullName>
    </submittedName>
</protein>
<dbReference type="Pfam" id="PF08782">
    <property type="entry name" value="c-SKI_SMAD_bind"/>
    <property type="match status" value="1"/>
</dbReference>
<dbReference type="InterPro" id="IPR037000">
    <property type="entry name" value="Ski_DNA-bd_sf"/>
</dbReference>
<dbReference type="Pfam" id="PF02437">
    <property type="entry name" value="Ski_Sno_DHD"/>
    <property type="match status" value="1"/>
</dbReference>
<organism evidence="4 5">
    <name type="scientific">Limulus polyphemus</name>
    <name type="common">Atlantic horseshoe crab</name>
    <dbReference type="NCBI Taxonomy" id="6850"/>
    <lineage>
        <taxon>Eukaryota</taxon>
        <taxon>Metazoa</taxon>
        <taxon>Ecdysozoa</taxon>
        <taxon>Arthropoda</taxon>
        <taxon>Chelicerata</taxon>
        <taxon>Merostomata</taxon>
        <taxon>Xiphosura</taxon>
        <taxon>Limulidae</taxon>
        <taxon>Limulus</taxon>
    </lineage>
</organism>
<dbReference type="PANTHER" id="PTHR10005">
    <property type="entry name" value="SKI ONCOGENE-RELATED"/>
    <property type="match status" value="1"/>
</dbReference>
<evidence type="ECO:0000259" key="3">
    <source>
        <dbReference type="SMART" id="SM01046"/>
    </source>
</evidence>
<dbReference type="InterPro" id="IPR023216">
    <property type="entry name" value="Tscrpt_reg_SKI_SnoN"/>
</dbReference>
<dbReference type="InterPro" id="IPR009061">
    <property type="entry name" value="DNA-bd_dom_put_sf"/>
</dbReference>
<dbReference type="SMART" id="SM01046">
    <property type="entry name" value="c-SKI_SMAD_bind"/>
    <property type="match status" value="1"/>
</dbReference>
<dbReference type="SUPFAM" id="SSF63763">
    <property type="entry name" value="SAND domain-like"/>
    <property type="match status" value="1"/>
</dbReference>
<dbReference type="Proteomes" id="UP000694941">
    <property type="component" value="Unplaced"/>
</dbReference>